<dbReference type="GeneID" id="65096661"/>
<organism evidence="1 2">
    <name type="scientific">Methanospirillum purgamenti</name>
    <dbReference type="NCBI Taxonomy" id="2834276"/>
    <lineage>
        <taxon>Archaea</taxon>
        <taxon>Methanobacteriati</taxon>
        <taxon>Methanobacteriota</taxon>
        <taxon>Stenosarchaea group</taxon>
        <taxon>Methanomicrobia</taxon>
        <taxon>Methanomicrobiales</taxon>
        <taxon>Methanospirillaceae</taxon>
        <taxon>Methanospirillum</taxon>
    </lineage>
</organism>
<evidence type="ECO:0000313" key="2">
    <source>
        <dbReference type="Proteomes" id="UP000680656"/>
    </source>
</evidence>
<proteinExistence type="predicted"/>
<dbReference type="Proteomes" id="UP000680656">
    <property type="component" value="Chromosome"/>
</dbReference>
<dbReference type="RefSeq" id="WP_214420771.1">
    <property type="nucleotide sequence ID" value="NZ_CP075546.1"/>
</dbReference>
<dbReference type="AlphaFoldDB" id="A0A8E7B407"/>
<sequence>MYESKICEILTHIRKPGDFRTPPKIAIISPTSYSRTVVADSIAREISVLVKRKNFSGEPFGKRELENLFEEHAVYVCEECQYLYERRPHGFDLLRLFLSSLVTNSRQVITTWNQYSWNFLSGFLHIERWFPIIITLPLLSLPELKKYLIADGKENLHFIIDTELDNSLELVRKDYDITISSLNLSFSIPYLTVQRRYASYITLLADKQALPEELIFREIYRLSSGEPGIARKIFHDAIVEDEIRVSHLPKPLSVPELYAIDIFVLTLILMYELPVYSRLNESIQDKAMLNSSLYRLVSSGLVIRNEEVWCISLEGFAPVVDYLKQRRMIW</sequence>
<accession>A0A8E7B407</accession>
<keyword evidence="2" id="KW-1185">Reference proteome</keyword>
<reference evidence="1 2" key="1">
    <citation type="submission" date="2021-05" db="EMBL/GenBank/DDBJ databases">
        <title>A novel Methanospirillum isolate from a pyrite-forming mixed culture.</title>
        <authorList>
            <person name="Bunk B."/>
            <person name="Sproer C."/>
            <person name="Spring S."/>
            <person name="Pester M."/>
        </authorList>
    </citation>
    <scope>NUCLEOTIDE SEQUENCE [LARGE SCALE GENOMIC DNA]</scope>
    <source>
        <strain evidence="1 2">J.3.6.1-F.2.7.3</strain>
    </source>
</reference>
<protein>
    <submittedName>
        <fullName evidence="1">Uncharacterized protein</fullName>
    </submittedName>
</protein>
<dbReference type="KEGG" id="mrtj:KHC33_05715"/>
<dbReference type="EMBL" id="CP075546">
    <property type="protein sequence ID" value="QVV89991.1"/>
    <property type="molecule type" value="Genomic_DNA"/>
</dbReference>
<name>A0A8E7B407_9EURY</name>
<evidence type="ECO:0000313" key="1">
    <source>
        <dbReference type="EMBL" id="QVV89991.1"/>
    </source>
</evidence>
<gene>
    <name evidence="1" type="ORF">KHC33_05715</name>
</gene>